<proteinExistence type="predicted"/>
<dbReference type="AlphaFoldDB" id="A0A173YDL2"/>
<keyword evidence="1" id="KW-0732">Signal</keyword>
<gene>
    <name evidence="3" type="ORF">ERS852411_00181</name>
    <name evidence="4" type="ORF">PNE06_17850</name>
</gene>
<dbReference type="Pfam" id="PF04205">
    <property type="entry name" value="FMN_bind"/>
    <property type="match status" value="1"/>
</dbReference>
<dbReference type="RefSeq" id="WP_055271732.1">
    <property type="nucleotide sequence ID" value="NZ_BAABZG010000001.1"/>
</dbReference>
<dbReference type="GO" id="GO:0016020">
    <property type="term" value="C:membrane"/>
    <property type="evidence" value="ECO:0007669"/>
    <property type="project" value="InterPro"/>
</dbReference>
<evidence type="ECO:0000313" key="5">
    <source>
        <dbReference type="Proteomes" id="UP000095746"/>
    </source>
</evidence>
<protein>
    <submittedName>
        <fullName evidence="4">FMN-binding protein</fullName>
    </submittedName>
    <submittedName>
        <fullName evidence="3">Predicted NADH:ubiquinone oxidoreductase, subunit RnfG</fullName>
    </submittedName>
</protein>
<evidence type="ECO:0000313" key="3">
    <source>
        <dbReference type="EMBL" id="CUN60868.1"/>
    </source>
</evidence>
<evidence type="ECO:0000259" key="2">
    <source>
        <dbReference type="SMART" id="SM00900"/>
    </source>
</evidence>
<accession>A0A173YDL2</accession>
<evidence type="ECO:0000313" key="4">
    <source>
        <dbReference type="EMBL" id="MDB7934951.1"/>
    </source>
</evidence>
<feature type="signal peptide" evidence="1">
    <location>
        <begin position="1"/>
        <end position="22"/>
    </location>
</feature>
<sequence length="119" mass="12733">MRTARKFIAGLSSLICMSMFLAGCASEDGIYHPGSYTASAAGYAGDVMVEVEFDSEKILSVTILEHNETPTVADKAIEEIPDQIVEQQTSEVDVVTSATLTSEAIKTAVEDCIRQAKQG</sequence>
<dbReference type="Proteomes" id="UP000095746">
    <property type="component" value="Unassembled WGS sequence"/>
</dbReference>
<dbReference type="Proteomes" id="UP001211173">
    <property type="component" value="Unassembled WGS sequence"/>
</dbReference>
<name>A0A173YDL2_FLAPL</name>
<dbReference type="GO" id="GO:0010181">
    <property type="term" value="F:FMN binding"/>
    <property type="evidence" value="ECO:0007669"/>
    <property type="project" value="InterPro"/>
</dbReference>
<dbReference type="EMBL" id="CYZT01000005">
    <property type="protein sequence ID" value="CUN60868.1"/>
    <property type="molecule type" value="Genomic_DNA"/>
</dbReference>
<dbReference type="EMBL" id="JAQLWV010000033">
    <property type="protein sequence ID" value="MDB7934951.1"/>
    <property type="molecule type" value="Genomic_DNA"/>
</dbReference>
<feature type="domain" description="FMN-binding" evidence="2">
    <location>
        <begin position="42"/>
        <end position="116"/>
    </location>
</feature>
<organism evidence="3 5">
    <name type="scientific">Flavonifractor plautii</name>
    <name type="common">Fusobacterium plautii</name>
    <dbReference type="NCBI Taxonomy" id="292800"/>
    <lineage>
        <taxon>Bacteria</taxon>
        <taxon>Bacillati</taxon>
        <taxon>Bacillota</taxon>
        <taxon>Clostridia</taxon>
        <taxon>Eubacteriales</taxon>
        <taxon>Oscillospiraceae</taxon>
        <taxon>Flavonifractor</taxon>
    </lineage>
</organism>
<dbReference type="SMART" id="SM00900">
    <property type="entry name" value="FMN_bind"/>
    <property type="match status" value="1"/>
</dbReference>
<keyword evidence="3" id="KW-0830">Ubiquinone</keyword>
<reference evidence="4" key="2">
    <citation type="submission" date="2023-01" db="EMBL/GenBank/DDBJ databases">
        <title>Human gut microbiome strain richness.</title>
        <authorList>
            <person name="Chen-Liaw A."/>
        </authorList>
    </citation>
    <scope>NUCLEOTIDE SEQUENCE</scope>
    <source>
        <strain evidence="4">1001287st1_F4_1001285I_161205</strain>
    </source>
</reference>
<dbReference type="InterPro" id="IPR007329">
    <property type="entry name" value="FMN-bd"/>
</dbReference>
<dbReference type="Gene3D" id="3.90.1010.20">
    <property type="match status" value="1"/>
</dbReference>
<feature type="chain" id="PRO_5042682987" evidence="1">
    <location>
        <begin position="23"/>
        <end position="119"/>
    </location>
</feature>
<evidence type="ECO:0000256" key="1">
    <source>
        <dbReference type="SAM" id="SignalP"/>
    </source>
</evidence>
<dbReference type="PROSITE" id="PS51257">
    <property type="entry name" value="PROKAR_LIPOPROTEIN"/>
    <property type="match status" value="1"/>
</dbReference>
<reference evidence="3 5" key="1">
    <citation type="submission" date="2015-09" db="EMBL/GenBank/DDBJ databases">
        <authorList>
            <consortium name="Pathogen Informatics"/>
        </authorList>
    </citation>
    <scope>NUCLEOTIDE SEQUENCE [LARGE SCALE GENOMIC DNA]</scope>
    <source>
        <strain evidence="3 5">2789STDY5608854</strain>
    </source>
</reference>